<keyword evidence="9" id="KW-1185">Reference proteome</keyword>
<dbReference type="GO" id="GO:0008270">
    <property type="term" value="F:zinc ion binding"/>
    <property type="evidence" value="ECO:0007669"/>
    <property type="project" value="UniProtKB-KW"/>
</dbReference>
<dbReference type="InterPro" id="IPR011011">
    <property type="entry name" value="Znf_FYVE_PHD"/>
</dbReference>
<dbReference type="GO" id="GO:0140566">
    <property type="term" value="F:histone reader activity"/>
    <property type="evidence" value="ECO:0007669"/>
    <property type="project" value="InterPro"/>
</dbReference>
<evidence type="ECO:0000256" key="5">
    <source>
        <dbReference type="ARBA" id="ARBA00023163"/>
    </source>
</evidence>
<feature type="compositionally biased region" description="Basic and acidic residues" evidence="6">
    <location>
        <begin position="761"/>
        <end position="770"/>
    </location>
</feature>
<feature type="region of interest" description="Disordered" evidence="6">
    <location>
        <begin position="350"/>
        <end position="404"/>
    </location>
</feature>
<feature type="compositionally biased region" description="Basic and acidic residues" evidence="6">
    <location>
        <begin position="276"/>
        <end position="287"/>
    </location>
</feature>
<feature type="compositionally biased region" description="Basic and acidic residues" evidence="6">
    <location>
        <begin position="375"/>
        <end position="389"/>
    </location>
</feature>
<accession>A0AAP0I3Q0</accession>
<feature type="compositionally biased region" description="Basic and acidic residues" evidence="6">
    <location>
        <begin position="242"/>
        <end position="261"/>
    </location>
</feature>
<protein>
    <recommendedName>
        <fullName evidence="7">AIPP2-like SPOC-like domain-containing protein</fullName>
    </recommendedName>
</protein>
<name>A0AAP0I3Q0_9MAGN</name>
<dbReference type="InterPro" id="IPR056280">
    <property type="entry name" value="AIPP2-like_SPOC"/>
</dbReference>
<feature type="domain" description="AIPP2-like SPOC-like" evidence="7">
    <location>
        <begin position="453"/>
        <end position="586"/>
    </location>
</feature>
<dbReference type="Proteomes" id="UP001420932">
    <property type="component" value="Unassembled WGS sequence"/>
</dbReference>
<evidence type="ECO:0000256" key="4">
    <source>
        <dbReference type="ARBA" id="ARBA00023015"/>
    </source>
</evidence>
<keyword evidence="1" id="KW-0479">Metal-binding</keyword>
<feature type="region of interest" description="Disordered" evidence="6">
    <location>
        <begin position="123"/>
        <end position="147"/>
    </location>
</feature>
<dbReference type="Gene3D" id="3.30.40.10">
    <property type="entry name" value="Zinc/RING finger domain, C3HC4 (zinc finger)"/>
    <property type="match status" value="1"/>
</dbReference>
<dbReference type="GO" id="GO:0034244">
    <property type="term" value="P:negative regulation of transcription elongation by RNA polymerase II"/>
    <property type="evidence" value="ECO:0007669"/>
    <property type="project" value="InterPro"/>
</dbReference>
<evidence type="ECO:0000256" key="6">
    <source>
        <dbReference type="SAM" id="MobiDB-lite"/>
    </source>
</evidence>
<dbReference type="InterPro" id="IPR013083">
    <property type="entry name" value="Znf_RING/FYVE/PHD"/>
</dbReference>
<keyword evidence="4" id="KW-0805">Transcription regulation</keyword>
<keyword evidence="5" id="KW-0804">Transcription</keyword>
<evidence type="ECO:0000256" key="3">
    <source>
        <dbReference type="ARBA" id="ARBA00022833"/>
    </source>
</evidence>
<proteinExistence type="predicted"/>
<feature type="region of interest" description="Disordered" evidence="6">
    <location>
        <begin position="186"/>
        <end position="287"/>
    </location>
</feature>
<evidence type="ECO:0000256" key="1">
    <source>
        <dbReference type="ARBA" id="ARBA00022723"/>
    </source>
</evidence>
<keyword evidence="2" id="KW-0863">Zinc-finger</keyword>
<sequence>MELCQLCGDVGFDDLLQTCSICREVHEHLYCMEVKLSEVPMTWHCKACQLQIDKGKQQSKEWKILADHPHGHSKGTDECLFEMPVYKTVLPPTSKVGTHKFKGPPTGKVKFLPTEAILGMRTRGRPKASSMHSGRGPRPNNVDVSYNPLSRRNPAVCTIASPGSANEKGLAQESQRHSKLPAFANMQPGTCNSQSKSFPGQTLSPALESSGMRKTTGRSENLRRLSSISNKEISAGSSENFLKIKEEDKPEDHRVVNDNNRDSIGAPQSLGKRKNRPEDQMRVHDATNKVNYTCASQRLEKRQMEEDRPACAGVSSVLNKEKSNGGLEDLGIRKTEEGGAENCMRIMDVAEKDKSTGDSKSPGKGKIKEDEPEDDIKVMHASNKEEPTDAPKISGKRKTEEDPGKKAISILGRFLEKNGLPDGILSHTHGTSESKTVSEQEEFLNPPATKASWNGSFAVADIFGRNGVKDTYDGLRAHLPRKVSRKVYEVAKKLPKMVKLQLYRRCEMCPHIFIEDGPSKYDIALYFLPGALGRSIDYFYLLELIEKEDMMMQSFIGGVELLLFSSKQLPLNSQTFNAQLYLWGIFRSRKGPSATSKSNELEIPVPFAMSRTDQDPTHIRATQENDAVQDMEIDMIGGVDVGRVDIPLMKQTFEGREMPLRKETAKFSFSNSLIFKRKSAESHGREIGGDNARTTDCNNQIATSLPRLSFKPHGRKIIDQNVIQDWSKDFERLSASHQTTVVKKAHVDSSARHSQLTKNDAPNENREELLVKSSSSSSPEFPPGFTKPVKLEVPPSCSNEPFKIGSPNAVRVNSRRCSELPRMSKDRNH</sequence>
<keyword evidence="3" id="KW-0862">Zinc</keyword>
<evidence type="ECO:0000313" key="9">
    <source>
        <dbReference type="Proteomes" id="UP001420932"/>
    </source>
</evidence>
<comment type="caution">
    <text evidence="8">The sequence shown here is derived from an EMBL/GenBank/DDBJ whole genome shotgun (WGS) entry which is preliminary data.</text>
</comment>
<reference evidence="8 9" key="1">
    <citation type="submission" date="2024-01" db="EMBL/GenBank/DDBJ databases">
        <title>Genome assemblies of Stephania.</title>
        <authorList>
            <person name="Yang L."/>
        </authorList>
    </citation>
    <scope>NUCLEOTIDE SEQUENCE [LARGE SCALE GENOMIC DNA]</scope>
    <source>
        <strain evidence="8">YNDBR</strain>
        <tissue evidence="8">Leaf</tissue>
    </source>
</reference>
<organism evidence="8 9">
    <name type="scientific">Stephania yunnanensis</name>
    <dbReference type="NCBI Taxonomy" id="152371"/>
    <lineage>
        <taxon>Eukaryota</taxon>
        <taxon>Viridiplantae</taxon>
        <taxon>Streptophyta</taxon>
        <taxon>Embryophyta</taxon>
        <taxon>Tracheophyta</taxon>
        <taxon>Spermatophyta</taxon>
        <taxon>Magnoliopsida</taxon>
        <taxon>Ranunculales</taxon>
        <taxon>Menispermaceae</taxon>
        <taxon>Menispermoideae</taxon>
        <taxon>Cissampelideae</taxon>
        <taxon>Stephania</taxon>
    </lineage>
</organism>
<gene>
    <name evidence="8" type="ORF">Syun_023275</name>
</gene>
<feature type="region of interest" description="Disordered" evidence="6">
    <location>
        <begin position="744"/>
        <end position="809"/>
    </location>
</feature>
<dbReference type="SUPFAM" id="SSF57903">
    <property type="entry name" value="FYVE/PHD zinc finger"/>
    <property type="match status" value="1"/>
</dbReference>
<dbReference type="InterPro" id="IPR049914">
    <property type="entry name" value="PHD1-3/5-6"/>
</dbReference>
<dbReference type="PANTHER" id="PTHR33304">
    <property type="match status" value="1"/>
</dbReference>
<evidence type="ECO:0000256" key="2">
    <source>
        <dbReference type="ARBA" id="ARBA00022771"/>
    </source>
</evidence>
<dbReference type="AlphaFoldDB" id="A0AAP0I3Q0"/>
<dbReference type="Pfam" id="PF23121">
    <property type="entry name" value="SPOC_AIPP2"/>
    <property type="match status" value="1"/>
</dbReference>
<feature type="compositionally biased region" description="Polar residues" evidence="6">
    <location>
        <begin position="187"/>
        <end position="204"/>
    </location>
</feature>
<dbReference type="EMBL" id="JBBNAF010000010">
    <property type="protein sequence ID" value="KAK9107264.1"/>
    <property type="molecule type" value="Genomic_DNA"/>
</dbReference>
<feature type="compositionally biased region" description="Polar residues" evidence="6">
    <location>
        <begin position="224"/>
        <end position="240"/>
    </location>
</feature>
<evidence type="ECO:0000313" key="8">
    <source>
        <dbReference type="EMBL" id="KAK9107264.1"/>
    </source>
</evidence>
<evidence type="ECO:0000259" key="7">
    <source>
        <dbReference type="Pfam" id="PF23121"/>
    </source>
</evidence>
<dbReference type="PANTHER" id="PTHR33304:SF36">
    <property type="entry name" value="GB|AAF26970.1-RELATED"/>
    <property type="match status" value="1"/>
</dbReference>